<gene>
    <name evidence="2" type="ORF">WOLCODRAFT_80931</name>
</gene>
<keyword evidence="1" id="KW-1133">Transmembrane helix</keyword>
<dbReference type="Proteomes" id="UP000218811">
    <property type="component" value="Unassembled WGS sequence"/>
</dbReference>
<evidence type="ECO:0000313" key="2">
    <source>
        <dbReference type="EMBL" id="PCH35803.1"/>
    </source>
</evidence>
<dbReference type="EMBL" id="KB467854">
    <property type="protein sequence ID" value="PCH35803.1"/>
    <property type="molecule type" value="Genomic_DNA"/>
</dbReference>
<keyword evidence="1" id="KW-0472">Membrane</keyword>
<accession>A0A2H3J7Q4</accession>
<dbReference type="SUPFAM" id="SSF53448">
    <property type="entry name" value="Nucleotide-diphospho-sugar transferases"/>
    <property type="match status" value="1"/>
</dbReference>
<dbReference type="OMA" id="AAPDVWW"/>
<dbReference type="Gene3D" id="3.90.550.10">
    <property type="entry name" value="Spore Coat Polysaccharide Biosynthesis Protein SpsA, Chain A"/>
    <property type="match status" value="1"/>
</dbReference>
<keyword evidence="1" id="KW-0812">Transmembrane</keyword>
<dbReference type="PANTHER" id="PTHR11183">
    <property type="entry name" value="GLYCOGENIN SUBFAMILY MEMBER"/>
    <property type="match status" value="1"/>
</dbReference>
<dbReference type="STRING" id="742152.A0A2H3J7Q4"/>
<dbReference type="Pfam" id="PF01501">
    <property type="entry name" value="Glyco_transf_8"/>
    <property type="match status" value="1"/>
</dbReference>
<dbReference type="InterPro" id="IPR002495">
    <property type="entry name" value="Glyco_trans_8"/>
</dbReference>
<dbReference type="OrthoDB" id="2014201at2759"/>
<evidence type="ECO:0000313" key="3">
    <source>
        <dbReference type="Proteomes" id="UP000218811"/>
    </source>
</evidence>
<organism evidence="2 3">
    <name type="scientific">Wolfiporia cocos (strain MD-104)</name>
    <name type="common">Brown rot fungus</name>
    <dbReference type="NCBI Taxonomy" id="742152"/>
    <lineage>
        <taxon>Eukaryota</taxon>
        <taxon>Fungi</taxon>
        <taxon>Dikarya</taxon>
        <taxon>Basidiomycota</taxon>
        <taxon>Agaricomycotina</taxon>
        <taxon>Agaricomycetes</taxon>
        <taxon>Polyporales</taxon>
        <taxon>Phaeolaceae</taxon>
        <taxon>Wolfiporia</taxon>
    </lineage>
</organism>
<keyword evidence="3" id="KW-1185">Reference proteome</keyword>
<sequence length="396" mass="44544">MESLARFRDHFRSRFSRYQDYTPLWTDAATLKQTSRRSVFRILAAVLVVLGSVSFNIYMIHKLVKRWPTPLDNYQHLNTHPLVSEEFFSTVPSPSAQENAVVTCMYTDSYATAIATLGHSLNRVNSTAARLLFYLPGSISEEALCIASATGFKPHPVSRIAPPHNGEGTHERFMDAYSKLNLWSLSDARIKAVVHLDADTLVLRNFDELFALPHNFGAVPDVYVGSHGFALEFNTGVIFARPDASVLADMREKMQTAVYDAIQADQAFLNQYFAADALRLPYAYNANLAIKKRKPEMWADLKHRARIVHYTLVKPFLAEADNSGKTPVPLDGLEQNVRNRMGEFDGAFGEELLDWLEIWKETYAQYGTVLTQCQRHGPLAPPVGESHAFGTLLLPY</sequence>
<feature type="transmembrane region" description="Helical" evidence="1">
    <location>
        <begin position="39"/>
        <end position="60"/>
    </location>
</feature>
<name>A0A2H3J7Q4_WOLCO</name>
<evidence type="ECO:0000256" key="1">
    <source>
        <dbReference type="SAM" id="Phobius"/>
    </source>
</evidence>
<proteinExistence type="predicted"/>
<dbReference type="GO" id="GO:0016757">
    <property type="term" value="F:glycosyltransferase activity"/>
    <property type="evidence" value="ECO:0007669"/>
    <property type="project" value="InterPro"/>
</dbReference>
<dbReference type="InterPro" id="IPR050587">
    <property type="entry name" value="GNT1/Glycosyltrans_8"/>
</dbReference>
<protein>
    <submittedName>
        <fullName evidence="2">Glycosyltransferase family 8 protein</fullName>
    </submittedName>
</protein>
<dbReference type="AlphaFoldDB" id="A0A2H3J7Q4"/>
<dbReference type="InterPro" id="IPR029044">
    <property type="entry name" value="Nucleotide-diphossugar_trans"/>
</dbReference>
<keyword evidence="2" id="KW-0808">Transferase</keyword>
<reference evidence="2 3" key="1">
    <citation type="journal article" date="2012" name="Science">
        <title>The Paleozoic origin of enzymatic lignin decomposition reconstructed from 31 fungal genomes.</title>
        <authorList>
            <person name="Floudas D."/>
            <person name="Binder M."/>
            <person name="Riley R."/>
            <person name="Barry K."/>
            <person name="Blanchette R.A."/>
            <person name="Henrissat B."/>
            <person name="Martinez A.T."/>
            <person name="Otillar R."/>
            <person name="Spatafora J.W."/>
            <person name="Yadav J.S."/>
            <person name="Aerts A."/>
            <person name="Benoit I."/>
            <person name="Boyd A."/>
            <person name="Carlson A."/>
            <person name="Copeland A."/>
            <person name="Coutinho P.M."/>
            <person name="de Vries R.P."/>
            <person name="Ferreira P."/>
            <person name="Findley K."/>
            <person name="Foster B."/>
            <person name="Gaskell J."/>
            <person name="Glotzer D."/>
            <person name="Gorecki P."/>
            <person name="Heitman J."/>
            <person name="Hesse C."/>
            <person name="Hori C."/>
            <person name="Igarashi K."/>
            <person name="Jurgens J.A."/>
            <person name="Kallen N."/>
            <person name="Kersten P."/>
            <person name="Kohler A."/>
            <person name="Kuees U."/>
            <person name="Kumar T.K.A."/>
            <person name="Kuo A."/>
            <person name="LaButti K."/>
            <person name="Larrondo L.F."/>
            <person name="Lindquist E."/>
            <person name="Ling A."/>
            <person name="Lombard V."/>
            <person name="Lucas S."/>
            <person name="Lundell T."/>
            <person name="Martin R."/>
            <person name="McLaughlin D.J."/>
            <person name="Morgenstern I."/>
            <person name="Morin E."/>
            <person name="Murat C."/>
            <person name="Nagy L.G."/>
            <person name="Nolan M."/>
            <person name="Ohm R.A."/>
            <person name="Patyshakuliyeva A."/>
            <person name="Rokas A."/>
            <person name="Ruiz-Duenas F.J."/>
            <person name="Sabat G."/>
            <person name="Salamov A."/>
            <person name="Samejima M."/>
            <person name="Schmutz J."/>
            <person name="Slot J.C."/>
            <person name="St John F."/>
            <person name="Stenlid J."/>
            <person name="Sun H."/>
            <person name="Sun S."/>
            <person name="Syed K."/>
            <person name="Tsang A."/>
            <person name="Wiebenga A."/>
            <person name="Young D."/>
            <person name="Pisabarro A."/>
            <person name="Eastwood D.C."/>
            <person name="Martin F."/>
            <person name="Cullen D."/>
            <person name="Grigoriev I.V."/>
            <person name="Hibbett D.S."/>
        </authorList>
    </citation>
    <scope>NUCLEOTIDE SEQUENCE [LARGE SCALE GENOMIC DNA]</scope>
    <source>
        <strain evidence="2 3">MD-104</strain>
    </source>
</reference>